<proteinExistence type="predicted"/>
<name>A0ABV9FAD7_9BACL</name>
<feature type="transmembrane region" description="Helical" evidence="1">
    <location>
        <begin position="20"/>
        <end position="44"/>
    </location>
</feature>
<organism evidence="2 3">
    <name type="scientific">Cohnella hongkongensis</name>
    <dbReference type="NCBI Taxonomy" id="178337"/>
    <lineage>
        <taxon>Bacteria</taxon>
        <taxon>Bacillati</taxon>
        <taxon>Bacillota</taxon>
        <taxon>Bacilli</taxon>
        <taxon>Bacillales</taxon>
        <taxon>Paenibacillaceae</taxon>
        <taxon>Cohnella</taxon>
    </lineage>
</organism>
<reference evidence="3" key="1">
    <citation type="journal article" date="2019" name="Int. J. Syst. Evol. Microbiol.">
        <title>The Global Catalogue of Microorganisms (GCM) 10K type strain sequencing project: providing services to taxonomists for standard genome sequencing and annotation.</title>
        <authorList>
            <consortium name="The Broad Institute Genomics Platform"/>
            <consortium name="The Broad Institute Genome Sequencing Center for Infectious Disease"/>
            <person name="Wu L."/>
            <person name="Ma J."/>
        </authorList>
    </citation>
    <scope>NUCLEOTIDE SEQUENCE [LARGE SCALE GENOMIC DNA]</scope>
    <source>
        <strain evidence="3">CCUG 49571</strain>
    </source>
</reference>
<keyword evidence="1" id="KW-0812">Transmembrane</keyword>
<keyword evidence="1" id="KW-0472">Membrane</keyword>
<keyword evidence="3" id="KW-1185">Reference proteome</keyword>
<dbReference type="Proteomes" id="UP001596028">
    <property type="component" value="Unassembled WGS sequence"/>
</dbReference>
<dbReference type="RefSeq" id="WP_378093418.1">
    <property type="nucleotide sequence ID" value="NZ_JBHSEP010000003.1"/>
</dbReference>
<protein>
    <submittedName>
        <fullName evidence="2">Uncharacterized protein</fullName>
    </submittedName>
</protein>
<evidence type="ECO:0000313" key="2">
    <source>
        <dbReference type="EMBL" id="MFC4597817.1"/>
    </source>
</evidence>
<gene>
    <name evidence="2" type="ORF">ACFO3S_06155</name>
</gene>
<evidence type="ECO:0000313" key="3">
    <source>
        <dbReference type="Proteomes" id="UP001596028"/>
    </source>
</evidence>
<comment type="caution">
    <text evidence="2">The sequence shown here is derived from an EMBL/GenBank/DDBJ whole genome shotgun (WGS) entry which is preliminary data.</text>
</comment>
<sequence length="66" mass="6907">MNDAMNDFLKKTKDVSGSEKSFQICSALSTIAVAVTGLSGGILVRMKPGVVQSVGHIASRFFAAFA</sequence>
<accession>A0ABV9FAD7</accession>
<keyword evidence="1" id="KW-1133">Transmembrane helix</keyword>
<evidence type="ECO:0000256" key="1">
    <source>
        <dbReference type="SAM" id="Phobius"/>
    </source>
</evidence>
<dbReference type="EMBL" id="JBHSEP010000003">
    <property type="protein sequence ID" value="MFC4597817.1"/>
    <property type="molecule type" value="Genomic_DNA"/>
</dbReference>